<reference evidence="3" key="2">
    <citation type="submission" date="2020-09" db="EMBL/GenBank/DDBJ databases">
        <authorList>
            <person name="Sun Q."/>
            <person name="Zhou Y."/>
        </authorList>
    </citation>
    <scope>NUCLEOTIDE SEQUENCE</scope>
    <source>
        <strain evidence="3">CGMCC 4.7299</strain>
    </source>
</reference>
<dbReference type="InterPro" id="IPR003788">
    <property type="entry name" value="NDUFAF7"/>
</dbReference>
<comment type="caution">
    <text evidence="3">The sequence shown here is derived from an EMBL/GenBank/DDBJ whole genome shotgun (WGS) entry which is preliminary data.</text>
</comment>
<name>A0A8J3FPZ3_9ACTN</name>
<dbReference type="SUPFAM" id="SSF53335">
    <property type="entry name" value="S-adenosyl-L-methionine-dependent methyltransferases"/>
    <property type="match status" value="1"/>
</dbReference>
<protein>
    <recommendedName>
        <fullName evidence="5">SAM-dependent methyltransferase, MidA family</fullName>
    </recommendedName>
</protein>
<dbReference type="AlphaFoldDB" id="A0A8J3FPZ3"/>
<keyword evidence="4" id="KW-1185">Reference proteome</keyword>
<evidence type="ECO:0000313" key="4">
    <source>
        <dbReference type="Proteomes" id="UP000656042"/>
    </source>
</evidence>
<reference evidence="3" key="1">
    <citation type="journal article" date="2014" name="Int. J. Syst. Evol. Microbiol.">
        <title>Complete genome sequence of Corynebacterium casei LMG S-19264T (=DSM 44701T), isolated from a smear-ripened cheese.</title>
        <authorList>
            <consortium name="US DOE Joint Genome Institute (JGI-PGF)"/>
            <person name="Walter F."/>
            <person name="Albersmeier A."/>
            <person name="Kalinowski J."/>
            <person name="Ruckert C."/>
        </authorList>
    </citation>
    <scope>NUCLEOTIDE SEQUENCE</scope>
    <source>
        <strain evidence="3">CGMCC 4.7299</strain>
    </source>
</reference>
<dbReference type="PANTHER" id="PTHR12049">
    <property type="entry name" value="PROTEIN ARGININE METHYLTRANSFERASE NDUFAF7, MITOCHONDRIAL"/>
    <property type="match status" value="1"/>
</dbReference>
<gene>
    <name evidence="3" type="ORF">GCM10012284_42240</name>
</gene>
<organism evidence="3 4">
    <name type="scientific">Mangrovihabitans endophyticus</name>
    <dbReference type="NCBI Taxonomy" id="1751298"/>
    <lineage>
        <taxon>Bacteria</taxon>
        <taxon>Bacillati</taxon>
        <taxon>Actinomycetota</taxon>
        <taxon>Actinomycetes</taxon>
        <taxon>Micromonosporales</taxon>
        <taxon>Micromonosporaceae</taxon>
        <taxon>Mangrovihabitans</taxon>
    </lineage>
</organism>
<sequence>MGMRGWRVAAEAALYGPDGFYVRDDGGPATHFRTSAHGSPAFVDALIRLITRVDRELGRPPVFDLVDVGAGRGELLTAVGARLPTDLADRARLTAVERAPRPAGLSPEIAWTRAVPGEVVGLLVATEWLDNVPVDIAETDERGHLRQVLVDPATGTESLGAAVTAADRLWIARWWPPGAGTRIEIGWPRDTAWADAVAAVRRGCALTVDYGHVRDARPAYGTLAGFRHGRQVEPVPDGTTDITTHVAMDSAAMAAGTPYRLIRQRAALTALGVRGDRPSLELAGTDPRAYLRALAQAGEAASLTDPAGLGGHWWLLHTIGIDPRASMVG</sequence>
<dbReference type="InterPro" id="IPR038375">
    <property type="entry name" value="NDUFAF7_sf"/>
</dbReference>
<keyword evidence="1" id="KW-0489">Methyltransferase</keyword>
<dbReference type="Gene3D" id="3.40.50.12710">
    <property type="match status" value="1"/>
</dbReference>
<accession>A0A8J3FPZ3</accession>
<evidence type="ECO:0000256" key="1">
    <source>
        <dbReference type="ARBA" id="ARBA00022603"/>
    </source>
</evidence>
<dbReference type="InterPro" id="IPR029063">
    <property type="entry name" value="SAM-dependent_MTases_sf"/>
</dbReference>
<dbReference type="Proteomes" id="UP000656042">
    <property type="component" value="Unassembled WGS sequence"/>
</dbReference>
<dbReference type="EMBL" id="BMMX01000021">
    <property type="protein sequence ID" value="GGL03155.1"/>
    <property type="molecule type" value="Genomic_DNA"/>
</dbReference>
<dbReference type="GO" id="GO:0035243">
    <property type="term" value="F:protein-arginine omega-N symmetric methyltransferase activity"/>
    <property type="evidence" value="ECO:0007669"/>
    <property type="project" value="TreeGrafter"/>
</dbReference>
<keyword evidence="2" id="KW-0808">Transferase</keyword>
<dbReference type="GO" id="GO:0032259">
    <property type="term" value="P:methylation"/>
    <property type="evidence" value="ECO:0007669"/>
    <property type="project" value="UniProtKB-KW"/>
</dbReference>
<evidence type="ECO:0000313" key="3">
    <source>
        <dbReference type="EMBL" id="GGL03155.1"/>
    </source>
</evidence>
<dbReference type="RefSeq" id="WP_189080997.1">
    <property type="nucleotide sequence ID" value="NZ_BMMX01000021.1"/>
</dbReference>
<proteinExistence type="predicted"/>
<dbReference type="Pfam" id="PF02636">
    <property type="entry name" value="Methyltransf_28"/>
    <property type="match status" value="1"/>
</dbReference>
<dbReference type="PANTHER" id="PTHR12049:SF7">
    <property type="entry name" value="PROTEIN ARGININE METHYLTRANSFERASE NDUFAF7, MITOCHONDRIAL"/>
    <property type="match status" value="1"/>
</dbReference>
<evidence type="ECO:0008006" key="5">
    <source>
        <dbReference type="Google" id="ProtNLM"/>
    </source>
</evidence>
<evidence type="ECO:0000256" key="2">
    <source>
        <dbReference type="ARBA" id="ARBA00022679"/>
    </source>
</evidence>